<evidence type="ECO:0000313" key="2">
    <source>
        <dbReference type="Proteomes" id="UP000244223"/>
    </source>
</evidence>
<dbReference type="OrthoDB" id="5296580at2"/>
<sequence length="177" mass="19560">MQHIKKVLVVTIAVSTLLNLSGCSSDFDDMRARMEAIRAKPRGKVEPPPEFTPMPTFTYAAHQLRSPFIPPITAELMAIPAGKKVAPDFSRPQEYLERYALEALRMRGTIQKPGGTLYALVEDADGGVQRIKIGSYMGKNHGKVTEIAQGQISLVEIVPDGRDGWVERPRSLIMADK</sequence>
<reference evidence="1 2" key="1">
    <citation type="submission" date="2018-04" db="EMBL/GenBank/DDBJ databases">
        <title>Genomic Encyclopedia of Archaeal and Bacterial Type Strains, Phase II (KMG-II): from individual species to whole genera.</title>
        <authorList>
            <person name="Goeker M."/>
        </authorList>
    </citation>
    <scope>NUCLEOTIDE SEQUENCE [LARGE SCALE GENOMIC DNA]</scope>
    <source>
        <strain evidence="1 2">DSM 5822</strain>
    </source>
</reference>
<dbReference type="InterPro" id="IPR007446">
    <property type="entry name" value="PilP"/>
</dbReference>
<gene>
    <name evidence="1" type="ORF">C8N29_10531</name>
</gene>
<dbReference type="RefSeq" id="WP_146164425.1">
    <property type="nucleotide sequence ID" value="NZ_QAON01000005.1"/>
</dbReference>
<protein>
    <submittedName>
        <fullName evidence="1">Type IV pilus assembly protein PilP</fullName>
    </submittedName>
</protein>
<evidence type="ECO:0000313" key="1">
    <source>
        <dbReference type="EMBL" id="PTQ89708.1"/>
    </source>
</evidence>
<dbReference type="Pfam" id="PF04351">
    <property type="entry name" value="PilP"/>
    <property type="match status" value="1"/>
</dbReference>
<keyword evidence="2" id="KW-1185">Reference proteome</keyword>
<dbReference type="Gene3D" id="2.30.30.830">
    <property type="match status" value="1"/>
</dbReference>
<accession>A0A2T5J035</accession>
<name>A0A2T5J035_9GAMM</name>
<proteinExistence type="predicted"/>
<comment type="caution">
    <text evidence="1">The sequence shown here is derived from an EMBL/GenBank/DDBJ whole genome shotgun (WGS) entry which is preliminary data.</text>
</comment>
<dbReference type="Proteomes" id="UP000244223">
    <property type="component" value="Unassembled WGS sequence"/>
</dbReference>
<dbReference type="EMBL" id="QAON01000005">
    <property type="protein sequence ID" value="PTQ89708.1"/>
    <property type="molecule type" value="Genomic_DNA"/>
</dbReference>
<dbReference type="AlphaFoldDB" id="A0A2T5J035"/>
<dbReference type="PIRSF" id="PIRSF016481">
    <property type="entry name" value="Pilus_assembly_PilP"/>
    <property type="match status" value="1"/>
</dbReference>
<organism evidence="1 2">
    <name type="scientific">Agitococcus lubricus</name>
    <dbReference type="NCBI Taxonomy" id="1077255"/>
    <lineage>
        <taxon>Bacteria</taxon>
        <taxon>Pseudomonadati</taxon>
        <taxon>Pseudomonadota</taxon>
        <taxon>Gammaproteobacteria</taxon>
        <taxon>Moraxellales</taxon>
        <taxon>Moraxellaceae</taxon>
        <taxon>Agitococcus</taxon>
    </lineage>
</organism>